<organism evidence="1 2">
    <name type="scientific">Phytophthora fragariae</name>
    <dbReference type="NCBI Taxonomy" id="53985"/>
    <lineage>
        <taxon>Eukaryota</taxon>
        <taxon>Sar</taxon>
        <taxon>Stramenopiles</taxon>
        <taxon>Oomycota</taxon>
        <taxon>Peronosporomycetes</taxon>
        <taxon>Peronosporales</taxon>
        <taxon>Peronosporaceae</taxon>
        <taxon>Phytophthora</taxon>
    </lineage>
</organism>
<evidence type="ECO:0000313" key="1">
    <source>
        <dbReference type="EMBL" id="KAE8923082.1"/>
    </source>
</evidence>
<dbReference type="AlphaFoldDB" id="A0A6A3DMB1"/>
<reference evidence="1 2" key="1">
    <citation type="submission" date="2018-08" db="EMBL/GenBank/DDBJ databases">
        <title>Genomic investigation of the strawberry pathogen Phytophthora fragariae indicates pathogenicity is determined by transcriptional variation in three key races.</title>
        <authorList>
            <person name="Adams T.M."/>
            <person name="Armitage A.D."/>
            <person name="Sobczyk M.K."/>
            <person name="Bates H.J."/>
            <person name="Dunwell J.M."/>
            <person name="Nellist C.F."/>
            <person name="Harrison R.J."/>
        </authorList>
    </citation>
    <scope>NUCLEOTIDE SEQUENCE [LARGE SCALE GENOMIC DNA]</scope>
    <source>
        <strain evidence="1 2">NOV-9</strain>
    </source>
</reference>
<evidence type="ECO:0000313" key="2">
    <source>
        <dbReference type="Proteomes" id="UP000429523"/>
    </source>
</evidence>
<comment type="caution">
    <text evidence="1">The sequence shown here is derived from an EMBL/GenBank/DDBJ whole genome shotgun (WGS) entry which is preliminary data.</text>
</comment>
<sequence>MSTVLVYTAFNAIIVSVPLRWQPLAALIAPIFKITQKNVLRRILHGKDDVVPEMTIFNIDISNAFFISSNIQREASVNTGILLILIDLLQMLISLCDLRLMLQSVKGIADKMEISTEEAVAVALTIATKYPELRDRRMRTESLYHSKAEIHFLPSHRRTSNKKTTTSGQRFTNKVQIAPSPVQNNVGDVLRSSTSHILPNARYVMEPGANSAVSIDRISSLERYLLLDKVLQIMFFTEFILLTEFIEVFTPVMLLPGDSLLLDQSSILPPV</sequence>
<accession>A0A6A3DMB1</accession>
<proteinExistence type="predicted"/>
<dbReference type="EMBL" id="QXGF01002884">
    <property type="protein sequence ID" value="KAE8923082.1"/>
    <property type="molecule type" value="Genomic_DNA"/>
</dbReference>
<name>A0A6A3DMB1_9STRA</name>
<gene>
    <name evidence="1" type="ORF">PF009_g26663</name>
</gene>
<dbReference type="Proteomes" id="UP000429523">
    <property type="component" value="Unassembled WGS sequence"/>
</dbReference>
<protein>
    <submittedName>
        <fullName evidence="1">Uncharacterized protein</fullName>
    </submittedName>
</protein>